<dbReference type="AlphaFoldDB" id="A7NMB8"/>
<dbReference type="EMBL" id="CP000804">
    <property type="protein sequence ID" value="ABU58680.1"/>
    <property type="molecule type" value="Genomic_DNA"/>
</dbReference>
<protein>
    <recommendedName>
        <fullName evidence="3">DUF4058 domain-containing protein</fullName>
    </recommendedName>
</protein>
<gene>
    <name evidence="1" type="ordered locus">Rcas_2607</name>
</gene>
<accession>A7NMB8</accession>
<name>A7NMB8_ROSCS</name>
<sequence>MHSPFPGMDPFLEAPDLWPDVHTRLIVGISDVLAEKLSPRFIVAIEQRLIVAEDDSPLALGAIIPDLAVVTPARPGVTAPLDANYTAPTLIEPLPEPEVRERFIEIRDARTRRVVTIIELLSPANKTPGTPSAIAFERKRSVVFESRTHWIEIDLLRAGTRFEATAGKSDYCVLLKRGTDYRYAAWFIDLRDPLPTILAPTTADFGDVTLNLQQVFETAYARAHYADAVDYTRPVPPPPLPPADAAWVREQVRRWLDARQQPRDAG</sequence>
<evidence type="ECO:0008006" key="3">
    <source>
        <dbReference type="Google" id="ProtNLM"/>
    </source>
</evidence>
<dbReference type="Proteomes" id="UP000000263">
    <property type="component" value="Chromosome"/>
</dbReference>
<proteinExistence type="predicted"/>
<reference evidence="1 2" key="1">
    <citation type="submission" date="2007-08" db="EMBL/GenBank/DDBJ databases">
        <title>Complete sequence of Roseiflexus castenholzii DSM 13941.</title>
        <authorList>
            <consortium name="US DOE Joint Genome Institute"/>
            <person name="Copeland A."/>
            <person name="Lucas S."/>
            <person name="Lapidus A."/>
            <person name="Barry K."/>
            <person name="Glavina del Rio T."/>
            <person name="Dalin E."/>
            <person name="Tice H."/>
            <person name="Pitluck S."/>
            <person name="Thompson L.S."/>
            <person name="Brettin T."/>
            <person name="Bruce D."/>
            <person name="Detter J.C."/>
            <person name="Han C."/>
            <person name="Tapia R."/>
            <person name="Schmutz J."/>
            <person name="Larimer F."/>
            <person name="Land M."/>
            <person name="Hauser L."/>
            <person name="Kyrpides N."/>
            <person name="Mikhailova N."/>
            <person name="Bryant D.A."/>
            <person name="Hanada S."/>
            <person name="Tsukatani Y."/>
            <person name="Richardson P."/>
        </authorList>
    </citation>
    <scope>NUCLEOTIDE SEQUENCE [LARGE SCALE GENOMIC DNA]</scope>
    <source>
        <strain evidence="2">DSM 13941 / HLO8</strain>
    </source>
</reference>
<dbReference type="Pfam" id="PF13267">
    <property type="entry name" value="DUF4058"/>
    <property type="match status" value="1"/>
</dbReference>
<dbReference type="OrthoDB" id="148372at2"/>
<dbReference type="KEGG" id="rca:Rcas_2607"/>
<organism evidence="1 2">
    <name type="scientific">Roseiflexus castenholzii (strain DSM 13941 / HLO8)</name>
    <dbReference type="NCBI Taxonomy" id="383372"/>
    <lineage>
        <taxon>Bacteria</taxon>
        <taxon>Bacillati</taxon>
        <taxon>Chloroflexota</taxon>
        <taxon>Chloroflexia</taxon>
        <taxon>Chloroflexales</taxon>
        <taxon>Roseiflexineae</taxon>
        <taxon>Roseiflexaceae</taxon>
        <taxon>Roseiflexus</taxon>
    </lineage>
</organism>
<dbReference type="STRING" id="383372.Rcas_2607"/>
<evidence type="ECO:0000313" key="2">
    <source>
        <dbReference type="Proteomes" id="UP000000263"/>
    </source>
</evidence>
<evidence type="ECO:0000313" key="1">
    <source>
        <dbReference type="EMBL" id="ABU58680.1"/>
    </source>
</evidence>
<dbReference type="eggNOG" id="ENOG5032UVP">
    <property type="taxonomic scope" value="Bacteria"/>
</dbReference>
<dbReference type="RefSeq" id="WP_012121104.1">
    <property type="nucleotide sequence ID" value="NC_009767.1"/>
</dbReference>
<dbReference type="InterPro" id="IPR025132">
    <property type="entry name" value="DUF4058"/>
</dbReference>
<dbReference type="HOGENOM" id="CLU_093165_0_0_0"/>
<keyword evidence="2" id="KW-1185">Reference proteome</keyword>